<proteinExistence type="predicted"/>
<dbReference type="GO" id="GO:0003676">
    <property type="term" value="F:nucleic acid binding"/>
    <property type="evidence" value="ECO:0007669"/>
    <property type="project" value="InterPro"/>
</dbReference>
<feature type="domain" description="G-patch" evidence="2">
    <location>
        <begin position="97"/>
        <end position="143"/>
    </location>
</feature>
<keyword evidence="4" id="KW-1185">Reference proteome</keyword>
<dbReference type="Pfam" id="PF01585">
    <property type="entry name" value="G-patch"/>
    <property type="match status" value="1"/>
</dbReference>
<dbReference type="PROSITE" id="PS50174">
    <property type="entry name" value="G_PATCH"/>
    <property type="match status" value="1"/>
</dbReference>
<evidence type="ECO:0000313" key="3">
    <source>
        <dbReference type="EMBL" id="CAG8955506.1"/>
    </source>
</evidence>
<evidence type="ECO:0000313" key="4">
    <source>
        <dbReference type="Proteomes" id="UP000696280"/>
    </source>
</evidence>
<dbReference type="OrthoDB" id="4822at2759"/>
<sequence>MSSSTTPPSPTIGAAAVNAANPTTASSATNTTTAPLTSSDGDNGIFNYLDPSRPANVWEGPVDDDTNKMYGSELRRFANECWRRYQDVQQKIDMRSFYPRGLGYLKKMGWSEGTGLGRINQGRLLPLVSKRHDGEGGVGWRAGKPDNINKDPNDLSVKFVNYETPMSSKWGIAKSRLPIPKKQTKGEADAAGIARRKK</sequence>
<dbReference type="Proteomes" id="UP000696280">
    <property type="component" value="Unassembled WGS sequence"/>
</dbReference>
<evidence type="ECO:0000256" key="1">
    <source>
        <dbReference type="SAM" id="MobiDB-lite"/>
    </source>
</evidence>
<organism evidence="3 4">
    <name type="scientific">Hymenoscyphus fraxineus</name>
    <dbReference type="NCBI Taxonomy" id="746836"/>
    <lineage>
        <taxon>Eukaryota</taxon>
        <taxon>Fungi</taxon>
        <taxon>Dikarya</taxon>
        <taxon>Ascomycota</taxon>
        <taxon>Pezizomycotina</taxon>
        <taxon>Leotiomycetes</taxon>
        <taxon>Helotiales</taxon>
        <taxon>Helotiaceae</taxon>
        <taxon>Hymenoscyphus</taxon>
    </lineage>
</organism>
<comment type="caution">
    <text evidence="3">The sequence shown here is derived from an EMBL/GenBank/DDBJ whole genome shotgun (WGS) entry which is preliminary data.</text>
</comment>
<evidence type="ECO:0000259" key="2">
    <source>
        <dbReference type="PROSITE" id="PS50174"/>
    </source>
</evidence>
<name>A0A9N9PQ86_9HELO</name>
<feature type="region of interest" description="Disordered" evidence="1">
    <location>
        <begin position="1"/>
        <end position="46"/>
    </location>
</feature>
<gene>
    <name evidence="3" type="ORF">HYFRA_00009457</name>
</gene>
<dbReference type="SMART" id="SM00443">
    <property type="entry name" value="G_patch"/>
    <property type="match status" value="1"/>
</dbReference>
<accession>A0A9N9PQ86</accession>
<dbReference type="AlphaFoldDB" id="A0A9N9PQ86"/>
<dbReference type="InterPro" id="IPR000467">
    <property type="entry name" value="G_patch_dom"/>
</dbReference>
<feature type="compositionally biased region" description="Low complexity" evidence="1">
    <location>
        <begin position="1"/>
        <end position="38"/>
    </location>
</feature>
<protein>
    <recommendedName>
        <fullName evidence="2">G-patch domain-containing protein</fullName>
    </recommendedName>
</protein>
<dbReference type="EMBL" id="CAJVRL010000064">
    <property type="protein sequence ID" value="CAG8955506.1"/>
    <property type="molecule type" value="Genomic_DNA"/>
</dbReference>
<reference evidence="3" key="1">
    <citation type="submission" date="2021-07" db="EMBL/GenBank/DDBJ databases">
        <authorList>
            <person name="Durling M."/>
        </authorList>
    </citation>
    <scope>NUCLEOTIDE SEQUENCE</scope>
</reference>